<dbReference type="Gene3D" id="3.40.30.10">
    <property type="entry name" value="Glutaredoxin"/>
    <property type="match status" value="1"/>
</dbReference>
<reference evidence="2 3" key="1">
    <citation type="submission" date="2014-07" db="EMBL/GenBank/DDBJ databases">
        <authorList>
            <person name="Lee K."/>
            <person name="Lim J.Y."/>
            <person name="Hwang I."/>
        </authorList>
    </citation>
    <scope>NUCLEOTIDE SEQUENCE [LARGE SCALE GENOMIC DNA]</scope>
    <source>
        <strain evidence="2 3">KL28</strain>
    </source>
</reference>
<dbReference type="eggNOG" id="COG3118">
    <property type="taxonomic scope" value="Bacteria"/>
</dbReference>
<dbReference type="Proteomes" id="UP000028931">
    <property type="component" value="Chromosome"/>
</dbReference>
<gene>
    <name evidence="2" type="ORF">PSAKL28_47540</name>
</gene>
<evidence type="ECO:0000313" key="3">
    <source>
        <dbReference type="Proteomes" id="UP000028931"/>
    </source>
</evidence>
<organism evidence="2 3">
    <name type="scientific">Pseudomonas alkylphenolica</name>
    <dbReference type="NCBI Taxonomy" id="237609"/>
    <lineage>
        <taxon>Bacteria</taxon>
        <taxon>Pseudomonadati</taxon>
        <taxon>Pseudomonadota</taxon>
        <taxon>Gammaproteobacteria</taxon>
        <taxon>Pseudomonadales</taxon>
        <taxon>Pseudomonadaceae</taxon>
        <taxon>Pseudomonas</taxon>
    </lineage>
</organism>
<dbReference type="OrthoDB" id="9790390at2"/>
<dbReference type="SUPFAM" id="SSF52833">
    <property type="entry name" value="Thioredoxin-like"/>
    <property type="match status" value="1"/>
</dbReference>
<dbReference type="EMBL" id="CP009048">
    <property type="protein sequence ID" value="AIL63894.1"/>
    <property type="molecule type" value="Genomic_DNA"/>
</dbReference>
<dbReference type="InterPro" id="IPR036249">
    <property type="entry name" value="Thioredoxin-like_sf"/>
</dbReference>
<dbReference type="Pfam" id="PF00085">
    <property type="entry name" value="Thioredoxin"/>
    <property type="match status" value="1"/>
</dbReference>
<dbReference type="HOGENOM" id="CLU_2181608_0_0_6"/>
<accession>A0A077FIG8</accession>
<proteinExistence type="predicted"/>
<evidence type="ECO:0000313" key="2">
    <source>
        <dbReference type="EMBL" id="AIL63894.1"/>
    </source>
</evidence>
<sequence length="109" mass="12223">MAVKILSHSDFADQVLKSSKPVVVEFYRYKADGSENASKRASVYVDEWAASEGRATFFRISLTEAIQLAKTYDVQSAPTLVYFSGGEKKNELVGYYNDERPKSMLAKLL</sequence>
<feature type="domain" description="Thioredoxin" evidence="1">
    <location>
        <begin position="3"/>
        <end position="99"/>
    </location>
</feature>
<dbReference type="InterPro" id="IPR013766">
    <property type="entry name" value="Thioredoxin_domain"/>
</dbReference>
<name>A0A077FIG8_9PSED</name>
<dbReference type="KEGG" id="palk:PSAKL28_47540"/>
<dbReference type="AlphaFoldDB" id="A0A077FIG8"/>
<dbReference type="CDD" id="cd02947">
    <property type="entry name" value="TRX_family"/>
    <property type="match status" value="1"/>
</dbReference>
<evidence type="ECO:0000259" key="1">
    <source>
        <dbReference type="Pfam" id="PF00085"/>
    </source>
</evidence>
<protein>
    <submittedName>
        <fullName evidence="2">Thioredoxin</fullName>
    </submittedName>
</protein>